<dbReference type="Pfam" id="PF08327">
    <property type="entry name" value="AHSA1"/>
    <property type="match status" value="1"/>
</dbReference>
<feature type="domain" description="Activator of Hsp90 ATPase homologue 1/2-like C-terminal" evidence="2">
    <location>
        <begin position="22"/>
        <end position="134"/>
    </location>
</feature>
<gene>
    <name evidence="3" type="ORF">KALB_4498</name>
</gene>
<dbReference type="PATRIC" id="fig|1449976.3.peg.4529"/>
<dbReference type="RefSeq" id="WP_025357918.1">
    <property type="nucleotide sequence ID" value="NZ_CP007155.1"/>
</dbReference>
<proteinExistence type="inferred from homology"/>
<comment type="similarity">
    <text evidence="1">Belongs to the AHA1 family.</text>
</comment>
<reference evidence="3 4" key="1">
    <citation type="journal article" date="2014" name="BMC Genomics">
        <title>Complete genome sequence of producer of the glycopeptide antibiotic Aculeximycin Kutzneria albida DSM 43870T, a representative of minor genus of Pseudonocardiaceae.</title>
        <authorList>
            <person name="Rebets Y."/>
            <person name="Tokovenko B."/>
            <person name="Lushchyk I."/>
            <person name="Ruckert C."/>
            <person name="Zaburannyi N."/>
            <person name="Bechthold A."/>
            <person name="Kalinowski J."/>
            <person name="Luzhetskyy A."/>
        </authorList>
    </citation>
    <scope>NUCLEOTIDE SEQUENCE [LARGE SCALE GENOMIC DNA]</scope>
    <source>
        <strain evidence="3">DSM 43870</strain>
    </source>
</reference>
<dbReference type="InterPro" id="IPR013538">
    <property type="entry name" value="ASHA1/2-like_C"/>
</dbReference>
<evidence type="ECO:0000313" key="4">
    <source>
        <dbReference type="Proteomes" id="UP000019225"/>
    </source>
</evidence>
<dbReference type="HOGENOM" id="CLU_088201_0_0_11"/>
<dbReference type="Gene3D" id="3.30.530.20">
    <property type="match status" value="2"/>
</dbReference>
<dbReference type="SUPFAM" id="SSF55961">
    <property type="entry name" value="Bet v1-like"/>
    <property type="match status" value="2"/>
</dbReference>
<dbReference type="KEGG" id="kal:KALB_4498"/>
<dbReference type="InterPro" id="IPR023393">
    <property type="entry name" value="START-like_dom_sf"/>
</dbReference>
<dbReference type="Proteomes" id="UP000019225">
    <property type="component" value="Chromosome"/>
</dbReference>
<name>W5WAS1_9PSEU</name>
<dbReference type="CDD" id="cd08899">
    <property type="entry name" value="SRPBCC_CalC_Aha1-like_6"/>
    <property type="match status" value="1"/>
</dbReference>
<dbReference type="eggNOG" id="COG3832">
    <property type="taxonomic scope" value="Bacteria"/>
</dbReference>
<organism evidence="3 4">
    <name type="scientific">Kutzneria albida DSM 43870</name>
    <dbReference type="NCBI Taxonomy" id="1449976"/>
    <lineage>
        <taxon>Bacteria</taxon>
        <taxon>Bacillati</taxon>
        <taxon>Actinomycetota</taxon>
        <taxon>Actinomycetes</taxon>
        <taxon>Pseudonocardiales</taxon>
        <taxon>Pseudonocardiaceae</taxon>
        <taxon>Kutzneria</taxon>
    </lineage>
</organism>
<protein>
    <recommendedName>
        <fullName evidence="2">Activator of Hsp90 ATPase homologue 1/2-like C-terminal domain-containing protein</fullName>
    </recommendedName>
</protein>
<dbReference type="AlphaFoldDB" id="W5WAS1"/>
<evidence type="ECO:0000313" key="3">
    <source>
        <dbReference type="EMBL" id="AHH97860.1"/>
    </source>
</evidence>
<dbReference type="STRING" id="1449976.KALB_4498"/>
<evidence type="ECO:0000256" key="1">
    <source>
        <dbReference type="ARBA" id="ARBA00006817"/>
    </source>
</evidence>
<keyword evidence="4" id="KW-1185">Reference proteome</keyword>
<dbReference type="EMBL" id="CP007155">
    <property type="protein sequence ID" value="AHH97860.1"/>
    <property type="molecule type" value="Genomic_DNA"/>
</dbReference>
<accession>W5WAS1</accession>
<sequence length="323" mass="35787">MDARLETINGNPVLRFERRLSHPVAKVWRAVTDPAEMANWFPAAIQTELAVGARMRFTFPEQAPVDGTGEGEVLEYDPPRVYAFRWNNDVLRFELVPEGDGCVLHFSQVLGGGPLGRLGAGRNAAGWDHCLDALLTQLDGGSVGTFEWLPKMERYIEVFGLGAGEVVPTDSGCELRFARDLVWKSTKELWNFITEEQSVQPGGGAPLRATNEYVTAGEVVTAEAPTLLEYRWLHEGEPVGLVRWRFAFDAQLGSRVELTQTVPARLADRAPTALAAWHTQLELFFAGVHGDIRCPWPTGRTEQLADHYAGLFREVCSGQADRP</sequence>
<evidence type="ECO:0000259" key="2">
    <source>
        <dbReference type="Pfam" id="PF08327"/>
    </source>
</evidence>